<organism evidence="4 5">
    <name type="scientific">Micromonospora sicca</name>
    <dbReference type="NCBI Taxonomy" id="2202420"/>
    <lineage>
        <taxon>Bacteria</taxon>
        <taxon>Bacillati</taxon>
        <taxon>Actinomycetota</taxon>
        <taxon>Actinomycetes</taxon>
        <taxon>Micromonosporales</taxon>
        <taxon>Micromonosporaceae</taxon>
        <taxon>Micromonospora</taxon>
    </lineage>
</organism>
<dbReference type="Pfam" id="PF13460">
    <property type="entry name" value="NAD_binding_10"/>
    <property type="match status" value="1"/>
</dbReference>
<dbReference type="Gene3D" id="3.40.50.720">
    <property type="entry name" value="NAD(P)-binding Rossmann-like Domain"/>
    <property type="match status" value="1"/>
</dbReference>
<dbReference type="RefSeq" id="WP_322442982.1">
    <property type="nucleotide sequence ID" value="NZ_JAXOTQ010000045.1"/>
</dbReference>
<accession>A0ABU5JL86</accession>
<dbReference type="InterPro" id="IPR044256">
    <property type="entry name" value="HCF244-like"/>
</dbReference>
<keyword evidence="2" id="KW-0604">Photosystem II</keyword>
<reference evidence="4 5" key="1">
    <citation type="submission" date="2023-12" db="EMBL/GenBank/DDBJ databases">
        <title>Micromonospora sp. nov., isolated from Atacama Desert.</title>
        <authorList>
            <person name="Carro L."/>
            <person name="Golinska P."/>
            <person name="Klenk H.-P."/>
            <person name="Goodfellow M."/>
        </authorList>
    </citation>
    <scope>NUCLEOTIDE SEQUENCE [LARGE SCALE GENOMIC DNA]</scope>
    <source>
        <strain evidence="4 5">4G53</strain>
    </source>
</reference>
<dbReference type="InterPro" id="IPR016040">
    <property type="entry name" value="NAD(P)-bd_dom"/>
</dbReference>
<evidence type="ECO:0000256" key="2">
    <source>
        <dbReference type="ARBA" id="ARBA00023276"/>
    </source>
</evidence>
<dbReference type="Proteomes" id="UP001290101">
    <property type="component" value="Unassembled WGS sequence"/>
</dbReference>
<evidence type="ECO:0000259" key="3">
    <source>
        <dbReference type="Pfam" id="PF13460"/>
    </source>
</evidence>
<evidence type="ECO:0000313" key="5">
    <source>
        <dbReference type="Proteomes" id="UP001290101"/>
    </source>
</evidence>
<name>A0ABU5JL86_9ACTN</name>
<feature type="domain" description="NAD(P)-binding" evidence="3">
    <location>
        <begin position="9"/>
        <end position="120"/>
    </location>
</feature>
<evidence type="ECO:0000256" key="1">
    <source>
        <dbReference type="ARBA" id="ARBA00022531"/>
    </source>
</evidence>
<evidence type="ECO:0000313" key="4">
    <source>
        <dbReference type="EMBL" id="MDZ5493389.1"/>
    </source>
</evidence>
<dbReference type="EMBL" id="JAXOTQ010000045">
    <property type="protein sequence ID" value="MDZ5493389.1"/>
    <property type="molecule type" value="Genomic_DNA"/>
</dbReference>
<sequence length="133" mass="13996">MMPPILVTGGTGTLGRHVVSRLRDAGCDVRVLTRSGRPAEDGVEFVTGDLASGAGVDAAVAGVERIVHCASSYQGDPDAARNLVRAASRAGTPHLVYISIVGVDRIPMSSPVDRGMFGYYESGAGRTWRRSRP</sequence>
<dbReference type="PANTHER" id="PTHR47128:SF2">
    <property type="entry name" value="PROTEIN HIGH CHLOROPHYLL FLUORESCENCE PHENOTYPE 244, CHLOROPLASTIC"/>
    <property type="match status" value="1"/>
</dbReference>
<dbReference type="SUPFAM" id="SSF51735">
    <property type="entry name" value="NAD(P)-binding Rossmann-fold domains"/>
    <property type="match status" value="1"/>
</dbReference>
<gene>
    <name evidence="4" type="ORF">U2F25_28640</name>
</gene>
<dbReference type="InterPro" id="IPR036291">
    <property type="entry name" value="NAD(P)-bd_dom_sf"/>
</dbReference>
<dbReference type="PANTHER" id="PTHR47128">
    <property type="match status" value="1"/>
</dbReference>
<protein>
    <submittedName>
        <fullName evidence="4">NAD(P)H-binding protein</fullName>
    </submittedName>
</protein>
<keyword evidence="5" id="KW-1185">Reference proteome</keyword>
<comment type="caution">
    <text evidence="4">The sequence shown here is derived from an EMBL/GenBank/DDBJ whole genome shotgun (WGS) entry which is preliminary data.</text>
</comment>
<keyword evidence="1" id="KW-0602">Photosynthesis</keyword>
<proteinExistence type="predicted"/>